<sequence length="538" mass="61741">MTTKIERLEQANAILNRELREKESEVKRLSVRSTLDKDFKKAQTLDAKLRDAQRSLEDFEGELVVQRDKANKLQYEVDILRNVVQLRDHPELLRVADAEVRSRKMEQELRQVKEELISTSEKCKVYYEGCTKAAKEADALRYKCSRLQDDLDRQSRDMKDLFVEREGHLREVHEAGENRTELHEQLEALEEAYDRRNNTIQQHEETIHTLQQDLKELRVDEENARTTWEEGHRLLEHTIQQLKECQVERDQLRVKMQHLQEEDQTNQRRSESLHRTMESLRGENKQMRNQLATWQSRADEIDQMGRRLAVADADEAKKQHRISSLEEECSTLRLRLGERERECQALSHELESVKEDLAVQTEQMNVLSRNLMSRLEKVEGERDVAIETCEKLDHDLRVTQEKLSTLSVLMTHHQSLNRTALAASSGVTASSNNNLSTPTAAGATSARLQRLLSGEAGSTTIDRRGRSPIATSPIDLTAKAMLGSSSSTSRPDSRHTSPPRATHNMTASDIALSPPTPLPSASERASQSLRSRLERLTR</sequence>
<gene>
    <name evidence="3" type="ORF">BSAL_05405</name>
</gene>
<feature type="compositionally biased region" description="Basic and acidic residues" evidence="2">
    <location>
        <begin position="259"/>
        <end position="286"/>
    </location>
</feature>
<dbReference type="Proteomes" id="UP000051952">
    <property type="component" value="Unassembled WGS sequence"/>
</dbReference>
<dbReference type="OMA" id="ENARTTW"/>
<feature type="compositionally biased region" description="Low complexity" evidence="2">
    <location>
        <begin position="484"/>
        <end position="500"/>
    </location>
</feature>
<proteinExistence type="predicted"/>
<accession>A0A0S4J0N6</accession>
<evidence type="ECO:0000256" key="2">
    <source>
        <dbReference type="SAM" id="MobiDB-lite"/>
    </source>
</evidence>
<name>A0A0S4J0N6_BODSA</name>
<feature type="coiled-coil region" evidence="1">
    <location>
        <begin position="5"/>
        <end position="122"/>
    </location>
</feature>
<reference evidence="4" key="1">
    <citation type="submission" date="2015-09" db="EMBL/GenBank/DDBJ databases">
        <authorList>
            <consortium name="Pathogen Informatics"/>
        </authorList>
    </citation>
    <scope>NUCLEOTIDE SEQUENCE [LARGE SCALE GENOMIC DNA]</scope>
    <source>
        <strain evidence="4">Lake Konstanz</strain>
    </source>
</reference>
<organism evidence="3 4">
    <name type="scientific">Bodo saltans</name>
    <name type="common">Flagellated protozoan</name>
    <dbReference type="NCBI Taxonomy" id="75058"/>
    <lineage>
        <taxon>Eukaryota</taxon>
        <taxon>Discoba</taxon>
        <taxon>Euglenozoa</taxon>
        <taxon>Kinetoplastea</taxon>
        <taxon>Metakinetoplastina</taxon>
        <taxon>Eubodonida</taxon>
        <taxon>Bodonidae</taxon>
        <taxon>Bodo</taxon>
    </lineage>
</organism>
<evidence type="ECO:0000313" key="3">
    <source>
        <dbReference type="EMBL" id="CUG40920.1"/>
    </source>
</evidence>
<feature type="region of interest" description="Disordered" evidence="2">
    <location>
        <begin position="454"/>
        <end position="538"/>
    </location>
</feature>
<dbReference type="EMBL" id="CYKH01000792">
    <property type="protein sequence ID" value="CUG40920.1"/>
    <property type="molecule type" value="Genomic_DNA"/>
</dbReference>
<keyword evidence="4" id="KW-1185">Reference proteome</keyword>
<dbReference type="Gene3D" id="1.10.287.1490">
    <property type="match status" value="1"/>
</dbReference>
<dbReference type="VEuPathDB" id="TriTrypDB:BSAL_05405"/>
<protein>
    <submittedName>
        <fullName evidence="3">Uncharacterized protein</fullName>
    </submittedName>
</protein>
<feature type="region of interest" description="Disordered" evidence="2">
    <location>
        <begin position="259"/>
        <end position="287"/>
    </location>
</feature>
<keyword evidence="1" id="KW-0175">Coiled coil</keyword>
<evidence type="ECO:0000313" key="4">
    <source>
        <dbReference type="Proteomes" id="UP000051952"/>
    </source>
</evidence>
<dbReference type="AlphaFoldDB" id="A0A0S4J0N6"/>
<evidence type="ECO:0000256" key="1">
    <source>
        <dbReference type="SAM" id="Coils"/>
    </source>
</evidence>